<dbReference type="SMART" id="SM00387">
    <property type="entry name" value="HATPase_c"/>
    <property type="match status" value="1"/>
</dbReference>
<feature type="domain" description="Response regulatory" evidence="10">
    <location>
        <begin position="1045"/>
        <end position="1166"/>
    </location>
</feature>
<evidence type="ECO:0000256" key="5">
    <source>
        <dbReference type="ARBA" id="ARBA00022777"/>
    </source>
</evidence>
<evidence type="ECO:0000256" key="6">
    <source>
        <dbReference type="ARBA" id="ARBA00023012"/>
    </source>
</evidence>
<sequence length="1168" mass="131274">MATDNISFGEIRNFIDMAPGNYIVHYVDGKKLRPLYYSSTLPGIFGMSKDTFANIITEDLLNSILSSERDYVFSTVFDQPVGTSNIESEFRANIRNEILWVHSISKVIGTYKEKPLILSNCISSSTEARFSNGVLDNTESRIYIVDRASLELLYISNTALEHLAIHHDNPSAPRKCYQVLHGYDKPCKSCHILHNDVPRPDGIEKYYADIDQWTSTRAVQLPWCGHDAEVIFIDDITTTKKIQLAILENQQALNSLIKSAPGGFIVCSADNEHEISFTSENTLSMLGYTPDQFDTKFRNKFSNMVYYEDRQAILDDITTQTRKHNYCTNEFRIERSDGSLMWVHCESHSTTDVDGRRNLFIVIVDVTSTINHSSEMSAHTAELEQIVQNIPAGIIVFRKSGNKITVETANDYIGVIVRDDTRAIRNTTYEGLEKYIHPGDVIAVRKEINKLFSDEHRASFSFRSPDHNSKEYFWLNMSAYSVDQPDGTQMAYAIITDATEQKEKERLYNQTISDYFRSSPDSLCSYRLNLTRNKFIGGQSKAAFNDSLMEATSVPDFYDRFIGGLILDADISAFQTILSSDHMITLFKDGKTSYSLEFHYSDGQDLRWANFFLNLLQNPTTRDIEAIIFIKDINESVKTRKVMNYVSKAECVFVAVIDVNKGTRSFYSDKYGPADAVYPTAPMEYRQSIIAFQQDGHDKDLDLLYEDIALPRVIEQLTKDDVYTVPFVKIAFSGEEFHEQLNFSYLDDTKTEIIETSVDVTETFRQQRKQLEELNNALDAAAKANASKSDFLSRVSHDIRTPMNVISGMTKFALEDIDDKAKLTDDLEKIKIANTFLLSLISDILDLSKIESGRVTIKPQLYTYADFISNVRGMIVPLCEDKDLKFTIHEHHGPFQAVMIDKVRMNQIVLNLLSNAVKYTPAGGSVDFYAGTSVEDDGQAVVCFTVSDTGIGMSKEFQTEMFEPFTQNRDNYTDVMSEEQGTGLGLAIVDKLTELMNGKISVDSELGKGTSITVTLNADIVTSDPETVSTGVDNGISDTSGLGKCLLLVEDNYLNAEIAKRLLVEKGYEVVTVENGKEAVNAFIESPEGKFAAVLMDLRMPVMNGMDATKEIRAMERADAKSVPIIAMTANAYHEDILKCLEAGMNAHVSKPIEPDDLFRILNANITG</sequence>
<dbReference type="InterPro" id="IPR035965">
    <property type="entry name" value="PAS-like_dom_sf"/>
</dbReference>
<protein>
    <recommendedName>
        <fullName evidence="3">Stage 0 sporulation protein A homolog</fullName>
        <ecNumber evidence="2">2.7.13.3</ecNumber>
    </recommendedName>
</protein>
<proteinExistence type="predicted"/>
<dbReference type="Pfam" id="PF08447">
    <property type="entry name" value="PAS_3"/>
    <property type="match status" value="1"/>
</dbReference>
<dbReference type="Gene3D" id="1.10.287.130">
    <property type="match status" value="1"/>
</dbReference>
<dbReference type="RefSeq" id="WP_133529213.1">
    <property type="nucleotide sequence ID" value="NZ_SNXO01000048.1"/>
</dbReference>
<dbReference type="PROSITE" id="PS50109">
    <property type="entry name" value="HIS_KIN"/>
    <property type="match status" value="1"/>
</dbReference>
<dbReference type="PROSITE" id="PS50110">
    <property type="entry name" value="RESPONSE_REGULATORY"/>
    <property type="match status" value="1"/>
</dbReference>
<dbReference type="Gene3D" id="3.30.450.20">
    <property type="entry name" value="PAS domain"/>
    <property type="match status" value="2"/>
</dbReference>
<dbReference type="InterPro" id="IPR013655">
    <property type="entry name" value="PAS_fold_3"/>
</dbReference>
<dbReference type="InterPro" id="IPR003594">
    <property type="entry name" value="HATPase_dom"/>
</dbReference>
<evidence type="ECO:0000256" key="7">
    <source>
        <dbReference type="ARBA" id="ARBA00024867"/>
    </source>
</evidence>
<dbReference type="CDD" id="cd00082">
    <property type="entry name" value="HisKA"/>
    <property type="match status" value="1"/>
</dbReference>
<dbReference type="PANTHER" id="PTHR45339:SF5">
    <property type="entry name" value="HISTIDINE KINASE"/>
    <property type="match status" value="1"/>
</dbReference>
<feature type="domain" description="Histidine kinase" evidence="9">
    <location>
        <begin position="794"/>
        <end position="1020"/>
    </location>
</feature>
<feature type="modified residue" description="4-aspartylphosphate" evidence="8">
    <location>
        <position position="1097"/>
    </location>
</feature>
<evidence type="ECO:0000256" key="4">
    <source>
        <dbReference type="ARBA" id="ARBA00022553"/>
    </source>
</evidence>
<dbReference type="OrthoDB" id="9790669at2"/>
<dbReference type="InterPro" id="IPR011006">
    <property type="entry name" value="CheY-like_superfamily"/>
</dbReference>
<dbReference type="SMART" id="SM00091">
    <property type="entry name" value="PAS"/>
    <property type="match status" value="3"/>
</dbReference>
<dbReference type="PROSITE" id="PS50112">
    <property type="entry name" value="PAS"/>
    <property type="match status" value="1"/>
</dbReference>
<dbReference type="SMART" id="SM00388">
    <property type="entry name" value="HisKA"/>
    <property type="match status" value="1"/>
</dbReference>
<dbReference type="InterPro" id="IPR036097">
    <property type="entry name" value="HisK_dim/P_sf"/>
</dbReference>
<dbReference type="EMBL" id="SNXO01000048">
    <property type="protein sequence ID" value="TDP49392.1"/>
    <property type="molecule type" value="Genomic_DNA"/>
</dbReference>
<dbReference type="NCBIfam" id="TIGR00229">
    <property type="entry name" value="sensory_box"/>
    <property type="match status" value="1"/>
</dbReference>
<keyword evidence="5" id="KW-0418">Kinase</keyword>
<dbReference type="Gene3D" id="3.40.50.2300">
    <property type="match status" value="1"/>
</dbReference>
<dbReference type="Gene3D" id="3.30.565.10">
    <property type="entry name" value="Histidine kinase-like ATPase, C-terminal domain"/>
    <property type="match status" value="1"/>
</dbReference>
<dbReference type="PRINTS" id="PR00344">
    <property type="entry name" value="BCTRLSENSOR"/>
</dbReference>
<dbReference type="Proteomes" id="UP000295500">
    <property type="component" value="Unassembled WGS sequence"/>
</dbReference>
<dbReference type="Pfam" id="PF00512">
    <property type="entry name" value="HisKA"/>
    <property type="match status" value="1"/>
</dbReference>
<keyword evidence="4 8" id="KW-0597">Phosphoprotein</keyword>
<dbReference type="InterPro" id="IPR036890">
    <property type="entry name" value="HATPase_C_sf"/>
</dbReference>
<dbReference type="EC" id="2.7.13.3" evidence="2"/>
<name>A0A4V3CQT8_9FIRM</name>
<dbReference type="InterPro" id="IPR000014">
    <property type="entry name" value="PAS"/>
</dbReference>
<dbReference type="CDD" id="cd17546">
    <property type="entry name" value="REC_hyHK_CKI1_RcsC-like"/>
    <property type="match status" value="1"/>
</dbReference>
<comment type="catalytic activity">
    <reaction evidence="1">
        <text>ATP + protein L-histidine = ADP + protein N-phospho-L-histidine.</text>
        <dbReference type="EC" id="2.7.13.3"/>
    </reaction>
</comment>
<feature type="domain" description="PAS" evidence="11">
    <location>
        <begin position="249"/>
        <end position="324"/>
    </location>
</feature>
<dbReference type="SUPFAM" id="SSF52172">
    <property type="entry name" value="CheY-like"/>
    <property type="match status" value="1"/>
</dbReference>
<evidence type="ECO:0000256" key="2">
    <source>
        <dbReference type="ARBA" id="ARBA00012438"/>
    </source>
</evidence>
<dbReference type="InterPro" id="IPR003661">
    <property type="entry name" value="HisK_dim/P_dom"/>
</dbReference>
<reference evidence="12 13" key="1">
    <citation type="submission" date="2019-03" db="EMBL/GenBank/DDBJ databases">
        <title>Genomic Encyclopedia of Type Strains, Phase IV (KMG-IV): sequencing the most valuable type-strain genomes for metagenomic binning, comparative biology and taxonomic classification.</title>
        <authorList>
            <person name="Goeker M."/>
        </authorList>
    </citation>
    <scope>NUCLEOTIDE SEQUENCE [LARGE SCALE GENOMIC DNA]</scope>
    <source>
        <strain evidence="12 13">DSM 28287</strain>
    </source>
</reference>
<evidence type="ECO:0000313" key="12">
    <source>
        <dbReference type="EMBL" id="TDP49392.1"/>
    </source>
</evidence>
<dbReference type="SMART" id="SM00448">
    <property type="entry name" value="REC"/>
    <property type="match status" value="1"/>
</dbReference>
<dbReference type="InterPro" id="IPR004358">
    <property type="entry name" value="Sig_transdc_His_kin-like_C"/>
</dbReference>
<dbReference type="InterPro" id="IPR005467">
    <property type="entry name" value="His_kinase_dom"/>
</dbReference>
<accession>A0A4V3CQT8</accession>
<dbReference type="Pfam" id="PF00072">
    <property type="entry name" value="Response_reg"/>
    <property type="match status" value="1"/>
</dbReference>
<keyword evidence="6" id="KW-0902">Two-component regulatory system</keyword>
<dbReference type="PANTHER" id="PTHR45339">
    <property type="entry name" value="HYBRID SIGNAL TRANSDUCTION HISTIDINE KINASE J"/>
    <property type="match status" value="1"/>
</dbReference>
<dbReference type="GO" id="GO:0000155">
    <property type="term" value="F:phosphorelay sensor kinase activity"/>
    <property type="evidence" value="ECO:0007669"/>
    <property type="project" value="InterPro"/>
</dbReference>
<evidence type="ECO:0000256" key="8">
    <source>
        <dbReference type="PROSITE-ProRule" id="PRU00169"/>
    </source>
</evidence>
<dbReference type="InterPro" id="IPR001789">
    <property type="entry name" value="Sig_transdc_resp-reg_receiver"/>
</dbReference>
<evidence type="ECO:0000259" key="10">
    <source>
        <dbReference type="PROSITE" id="PS50110"/>
    </source>
</evidence>
<dbReference type="CDD" id="cd16922">
    <property type="entry name" value="HATPase_EvgS-ArcB-TorS-like"/>
    <property type="match status" value="1"/>
</dbReference>
<gene>
    <name evidence="12" type="ORF">EV211_1481</name>
</gene>
<dbReference type="SUPFAM" id="SSF55785">
    <property type="entry name" value="PYP-like sensor domain (PAS domain)"/>
    <property type="match status" value="2"/>
</dbReference>
<dbReference type="SUPFAM" id="SSF55874">
    <property type="entry name" value="ATPase domain of HSP90 chaperone/DNA topoisomerase II/histidine kinase"/>
    <property type="match status" value="1"/>
</dbReference>
<dbReference type="Pfam" id="PF02518">
    <property type="entry name" value="HATPase_c"/>
    <property type="match status" value="1"/>
</dbReference>
<evidence type="ECO:0000256" key="3">
    <source>
        <dbReference type="ARBA" id="ARBA00018672"/>
    </source>
</evidence>
<comment type="function">
    <text evidence="7">May play the central regulatory role in sporulation. It may be an element of the effector pathway responsible for the activation of sporulation genes in response to nutritional stress. Spo0A may act in concert with spo0H (a sigma factor) to control the expression of some genes that are critical to the sporulation process.</text>
</comment>
<evidence type="ECO:0000256" key="1">
    <source>
        <dbReference type="ARBA" id="ARBA00000085"/>
    </source>
</evidence>
<keyword evidence="5" id="KW-0808">Transferase</keyword>
<evidence type="ECO:0000259" key="11">
    <source>
        <dbReference type="PROSITE" id="PS50112"/>
    </source>
</evidence>
<keyword evidence="13" id="KW-1185">Reference proteome</keyword>
<organism evidence="12 13">
    <name type="scientific">Aminicella lysinilytica</name>
    <dbReference type="NCBI Taxonomy" id="433323"/>
    <lineage>
        <taxon>Bacteria</taxon>
        <taxon>Bacillati</taxon>
        <taxon>Bacillota</taxon>
        <taxon>Clostridia</taxon>
        <taxon>Peptostreptococcales</taxon>
        <taxon>Anaerovoracaceae</taxon>
        <taxon>Aminicella</taxon>
    </lineage>
</organism>
<dbReference type="AlphaFoldDB" id="A0A4V3CQT8"/>
<dbReference type="CDD" id="cd00130">
    <property type="entry name" value="PAS"/>
    <property type="match status" value="1"/>
</dbReference>
<dbReference type="SUPFAM" id="SSF47384">
    <property type="entry name" value="Homodimeric domain of signal transducing histidine kinase"/>
    <property type="match status" value="1"/>
</dbReference>
<comment type="caution">
    <text evidence="12">The sequence shown here is derived from an EMBL/GenBank/DDBJ whole genome shotgun (WGS) entry which is preliminary data.</text>
</comment>
<evidence type="ECO:0000313" key="13">
    <source>
        <dbReference type="Proteomes" id="UP000295500"/>
    </source>
</evidence>
<evidence type="ECO:0000259" key="9">
    <source>
        <dbReference type="PROSITE" id="PS50109"/>
    </source>
</evidence>